<reference evidence="1 2" key="1">
    <citation type="submission" date="2020-12" db="EMBL/GenBank/DDBJ databases">
        <title>Draft genome sequence of furan degrading bacterial strain FUR100.</title>
        <authorList>
            <person name="Woiski C."/>
        </authorList>
    </citation>
    <scope>NUCLEOTIDE SEQUENCE [LARGE SCALE GENOMIC DNA]</scope>
    <source>
        <strain evidence="1 2">FUR100</strain>
    </source>
</reference>
<name>A0A1F2PXJ0_RHOER</name>
<dbReference type="EMBL" id="JAECSB010000038">
    <property type="protein sequence ID" value="MBH5143579.1"/>
    <property type="molecule type" value="Genomic_DNA"/>
</dbReference>
<accession>A0A1F2PXJ0</accession>
<comment type="caution">
    <text evidence="1">The sequence shown here is derived from an EMBL/GenBank/DDBJ whole genome shotgun (WGS) entry which is preliminary data.</text>
</comment>
<gene>
    <name evidence="1" type="ORF">I3517_13245</name>
</gene>
<keyword evidence="2" id="KW-1185">Reference proteome</keyword>
<dbReference type="RefSeq" id="WP_141752391.1">
    <property type="nucleotide sequence ID" value="NZ_CP195194.1"/>
</dbReference>
<sequence length="117" mass="12653">MTGFFGGWQADQISVDLKAAQGLVASCSELLTELWAVEREAASLQFLDAMGTLKSGQDLAAKFSKKAVGGEDSLEKSLNSHIQVVTEMRDFFQQCVDRYGEVDDSNASALTSAETPR</sequence>
<evidence type="ECO:0000313" key="2">
    <source>
        <dbReference type="Proteomes" id="UP000627573"/>
    </source>
</evidence>
<protein>
    <submittedName>
        <fullName evidence="1">Uncharacterized protein</fullName>
    </submittedName>
</protein>
<evidence type="ECO:0000313" key="1">
    <source>
        <dbReference type="EMBL" id="MBH5143579.1"/>
    </source>
</evidence>
<organism evidence="1 2">
    <name type="scientific">Rhodococcus erythropolis</name>
    <name type="common">Arthrobacter picolinophilus</name>
    <dbReference type="NCBI Taxonomy" id="1833"/>
    <lineage>
        <taxon>Bacteria</taxon>
        <taxon>Bacillati</taxon>
        <taxon>Actinomycetota</taxon>
        <taxon>Actinomycetes</taxon>
        <taxon>Mycobacteriales</taxon>
        <taxon>Nocardiaceae</taxon>
        <taxon>Rhodococcus</taxon>
        <taxon>Rhodococcus erythropolis group</taxon>
    </lineage>
</organism>
<proteinExistence type="predicted"/>
<dbReference type="Proteomes" id="UP000627573">
    <property type="component" value="Unassembled WGS sequence"/>
</dbReference>
<dbReference type="AlphaFoldDB" id="A0A1F2PXJ0"/>